<dbReference type="PANTHER" id="PTHR28025">
    <property type="entry name" value="DASH COMPLEX SUBUNIT DAD1"/>
    <property type="match status" value="1"/>
</dbReference>
<evidence type="ECO:0000256" key="10">
    <source>
        <dbReference type="ARBA" id="ARBA00022776"/>
    </source>
</evidence>
<evidence type="ECO:0000256" key="12">
    <source>
        <dbReference type="ARBA" id="ARBA00023212"/>
    </source>
</evidence>
<comment type="subcellular location">
    <subcellularLocation>
        <location evidence="3">Chromosome</location>
        <location evidence="3">Centromere</location>
        <location evidence="3">Kinetochore</location>
    </subcellularLocation>
    <subcellularLocation>
        <location evidence="2">Cytoplasm</location>
        <location evidence="2">Cytoskeleton</location>
        <location evidence="2">Spindle</location>
    </subcellularLocation>
    <subcellularLocation>
        <location evidence="1">Nucleus</location>
    </subcellularLocation>
</comment>
<keyword evidence="9" id="KW-0493">Microtubule</keyword>
<dbReference type="OrthoDB" id="5566853at2759"/>
<keyword evidence="7" id="KW-0963">Cytoplasm</keyword>
<evidence type="ECO:0000256" key="7">
    <source>
        <dbReference type="ARBA" id="ARBA00022490"/>
    </source>
</evidence>
<evidence type="ECO:0000256" key="13">
    <source>
        <dbReference type="ARBA" id="ARBA00023242"/>
    </source>
</evidence>
<comment type="similarity">
    <text evidence="4">Belongs to the DASH complex DAD1 family.</text>
</comment>
<dbReference type="Proteomes" id="UP000232875">
    <property type="component" value="Unassembled WGS sequence"/>
</dbReference>
<dbReference type="EMBL" id="KZ454987">
    <property type="protein sequence ID" value="PKI85809.1"/>
    <property type="molecule type" value="Genomic_DNA"/>
</dbReference>
<evidence type="ECO:0000256" key="5">
    <source>
        <dbReference type="ARBA" id="ARBA00020261"/>
    </source>
</evidence>
<dbReference type="PANTHER" id="PTHR28025:SF1">
    <property type="entry name" value="DASH COMPLEX SUBUNIT DAD1"/>
    <property type="match status" value="1"/>
</dbReference>
<evidence type="ECO:0000256" key="4">
    <source>
        <dbReference type="ARBA" id="ARBA00010146"/>
    </source>
</evidence>
<reference evidence="17 18" key="1">
    <citation type="submission" date="2017-10" db="EMBL/GenBank/DDBJ databases">
        <title>A novel species of cold-tolerant Malassezia isolated from bats.</title>
        <authorList>
            <person name="Lorch J.M."/>
            <person name="Palmer J.M."/>
            <person name="Vanderwolf K.J."/>
            <person name="Schmidt K.Z."/>
            <person name="Verant M.L."/>
            <person name="Weller T.J."/>
            <person name="Blehert D.S."/>
        </authorList>
    </citation>
    <scope>NUCLEOTIDE SEQUENCE [LARGE SCALE GENOMIC DNA]</scope>
    <source>
        <strain evidence="17 18">NWHC:44797-103</strain>
    </source>
</reference>
<keyword evidence="6" id="KW-0158">Chromosome</keyword>
<evidence type="ECO:0000256" key="15">
    <source>
        <dbReference type="ARBA" id="ARBA00023328"/>
    </source>
</evidence>
<evidence type="ECO:0000256" key="1">
    <source>
        <dbReference type="ARBA" id="ARBA00004123"/>
    </source>
</evidence>
<keyword evidence="15" id="KW-0137">Centromere</keyword>
<keyword evidence="14" id="KW-0131">Cell cycle</keyword>
<sequence>MAAQSETAPQSSFFERERARILADITNSMEGFIGSINATNRKLEEHAAVGHGFESIAELWGKLSEIMTQAGVPAPTKFDEEEQRVHEE</sequence>
<protein>
    <recommendedName>
        <fullName evidence="5">DASH complex subunit DAD1</fullName>
    </recommendedName>
    <alternativeName>
        <fullName evidence="16">Outer kinetochore protein DAD1</fullName>
    </alternativeName>
</protein>
<evidence type="ECO:0000256" key="14">
    <source>
        <dbReference type="ARBA" id="ARBA00023306"/>
    </source>
</evidence>
<evidence type="ECO:0000256" key="9">
    <source>
        <dbReference type="ARBA" id="ARBA00022701"/>
    </source>
</evidence>
<dbReference type="STRING" id="2020962.A0A2N1JGZ6"/>
<dbReference type="GO" id="GO:0005876">
    <property type="term" value="C:spindle microtubule"/>
    <property type="evidence" value="ECO:0007669"/>
    <property type="project" value="TreeGrafter"/>
</dbReference>
<keyword evidence="13" id="KW-0539">Nucleus</keyword>
<evidence type="ECO:0000313" key="18">
    <source>
        <dbReference type="Proteomes" id="UP000232875"/>
    </source>
</evidence>
<gene>
    <name evidence="17" type="ORF">MVES_000633</name>
</gene>
<dbReference type="AlphaFoldDB" id="A0A2N1JGZ6"/>
<dbReference type="GO" id="GO:0051010">
    <property type="term" value="F:microtubule plus-end binding"/>
    <property type="evidence" value="ECO:0007669"/>
    <property type="project" value="TreeGrafter"/>
</dbReference>
<dbReference type="GO" id="GO:0051301">
    <property type="term" value="P:cell division"/>
    <property type="evidence" value="ECO:0007669"/>
    <property type="project" value="UniProtKB-KW"/>
</dbReference>
<keyword evidence="11" id="KW-0995">Kinetochore</keyword>
<evidence type="ECO:0000256" key="2">
    <source>
        <dbReference type="ARBA" id="ARBA00004186"/>
    </source>
</evidence>
<keyword evidence="12" id="KW-0206">Cytoskeleton</keyword>
<dbReference type="Pfam" id="PF08649">
    <property type="entry name" value="DASH_Dad1"/>
    <property type="match status" value="1"/>
</dbReference>
<keyword evidence="18" id="KW-1185">Reference proteome</keyword>
<evidence type="ECO:0000256" key="8">
    <source>
        <dbReference type="ARBA" id="ARBA00022618"/>
    </source>
</evidence>
<proteinExistence type="inferred from homology"/>
<dbReference type="GO" id="GO:0044732">
    <property type="term" value="C:mitotic spindle pole body"/>
    <property type="evidence" value="ECO:0007669"/>
    <property type="project" value="TreeGrafter"/>
</dbReference>
<keyword evidence="10" id="KW-0498">Mitosis</keyword>
<evidence type="ECO:0000256" key="6">
    <source>
        <dbReference type="ARBA" id="ARBA00022454"/>
    </source>
</evidence>
<evidence type="ECO:0000256" key="16">
    <source>
        <dbReference type="ARBA" id="ARBA00030566"/>
    </source>
</evidence>
<name>A0A2N1JGZ6_9BASI</name>
<dbReference type="GO" id="GO:0072686">
    <property type="term" value="C:mitotic spindle"/>
    <property type="evidence" value="ECO:0007669"/>
    <property type="project" value="InterPro"/>
</dbReference>
<accession>A0A2N1JGZ6</accession>
<dbReference type="GO" id="GO:0042729">
    <property type="term" value="C:DASH complex"/>
    <property type="evidence" value="ECO:0007669"/>
    <property type="project" value="InterPro"/>
</dbReference>
<keyword evidence="8" id="KW-0132">Cell division</keyword>
<evidence type="ECO:0000256" key="11">
    <source>
        <dbReference type="ARBA" id="ARBA00022838"/>
    </source>
</evidence>
<dbReference type="InterPro" id="IPR013958">
    <property type="entry name" value="DASH_Dad1"/>
</dbReference>
<organism evidence="17 18">
    <name type="scientific">Malassezia vespertilionis</name>
    <dbReference type="NCBI Taxonomy" id="2020962"/>
    <lineage>
        <taxon>Eukaryota</taxon>
        <taxon>Fungi</taxon>
        <taxon>Dikarya</taxon>
        <taxon>Basidiomycota</taxon>
        <taxon>Ustilaginomycotina</taxon>
        <taxon>Malasseziomycetes</taxon>
        <taxon>Malasseziales</taxon>
        <taxon>Malasseziaceae</taxon>
        <taxon>Malassezia</taxon>
    </lineage>
</organism>
<evidence type="ECO:0000256" key="3">
    <source>
        <dbReference type="ARBA" id="ARBA00004629"/>
    </source>
</evidence>
<evidence type="ECO:0000313" key="17">
    <source>
        <dbReference type="EMBL" id="PKI85809.1"/>
    </source>
</evidence>